<dbReference type="Gene3D" id="3.30.420.10">
    <property type="entry name" value="Ribonuclease H-like superfamily/Ribonuclease H"/>
    <property type="match status" value="1"/>
</dbReference>
<protein>
    <submittedName>
        <fullName evidence="1">Gag-Pol polyprotein</fullName>
    </submittedName>
</protein>
<comment type="caution">
    <text evidence="1">The sequence shown here is derived from an EMBL/GenBank/DDBJ whole genome shotgun (WGS) entry which is preliminary data.</text>
</comment>
<evidence type="ECO:0000313" key="1">
    <source>
        <dbReference type="EMBL" id="GFO00334.1"/>
    </source>
</evidence>
<accession>A0AAV3ZYE4</accession>
<dbReference type="AlphaFoldDB" id="A0AAV3ZYE4"/>
<dbReference type="InterPro" id="IPR036397">
    <property type="entry name" value="RNaseH_sf"/>
</dbReference>
<dbReference type="Proteomes" id="UP000735302">
    <property type="component" value="Unassembled WGS sequence"/>
</dbReference>
<reference evidence="1 2" key="1">
    <citation type="journal article" date="2021" name="Elife">
        <title>Chloroplast acquisition without the gene transfer in kleptoplastic sea slugs, Plakobranchus ocellatus.</title>
        <authorList>
            <person name="Maeda T."/>
            <person name="Takahashi S."/>
            <person name="Yoshida T."/>
            <person name="Shimamura S."/>
            <person name="Takaki Y."/>
            <person name="Nagai Y."/>
            <person name="Toyoda A."/>
            <person name="Suzuki Y."/>
            <person name="Arimoto A."/>
            <person name="Ishii H."/>
            <person name="Satoh N."/>
            <person name="Nishiyama T."/>
            <person name="Hasebe M."/>
            <person name="Maruyama T."/>
            <person name="Minagawa J."/>
            <person name="Obokata J."/>
            <person name="Shigenobu S."/>
        </authorList>
    </citation>
    <scope>NUCLEOTIDE SEQUENCE [LARGE SCALE GENOMIC DNA]</scope>
</reference>
<dbReference type="EMBL" id="BLXT01003068">
    <property type="protein sequence ID" value="GFO00334.1"/>
    <property type="molecule type" value="Genomic_DNA"/>
</dbReference>
<dbReference type="InterPro" id="IPR012337">
    <property type="entry name" value="RNaseH-like_sf"/>
</dbReference>
<proteinExistence type="predicted"/>
<dbReference type="GO" id="GO:0003676">
    <property type="term" value="F:nucleic acid binding"/>
    <property type="evidence" value="ECO:0007669"/>
    <property type="project" value="InterPro"/>
</dbReference>
<keyword evidence="2" id="KW-1185">Reference proteome</keyword>
<evidence type="ECO:0000313" key="2">
    <source>
        <dbReference type="Proteomes" id="UP000735302"/>
    </source>
</evidence>
<gene>
    <name evidence="1" type="ORF">PoB_002683900</name>
</gene>
<name>A0AAV3ZYE4_9GAST</name>
<organism evidence="1 2">
    <name type="scientific">Plakobranchus ocellatus</name>
    <dbReference type="NCBI Taxonomy" id="259542"/>
    <lineage>
        <taxon>Eukaryota</taxon>
        <taxon>Metazoa</taxon>
        <taxon>Spiralia</taxon>
        <taxon>Lophotrochozoa</taxon>
        <taxon>Mollusca</taxon>
        <taxon>Gastropoda</taxon>
        <taxon>Heterobranchia</taxon>
        <taxon>Euthyneura</taxon>
        <taxon>Panpulmonata</taxon>
        <taxon>Sacoglossa</taxon>
        <taxon>Placobranchoidea</taxon>
        <taxon>Plakobranchidae</taxon>
        <taxon>Plakobranchus</taxon>
    </lineage>
</organism>
<sequence>MSRALHLGRSTRLTLIYNSQTKQKKEDTSEVAYQKKIFRIKETFSNHYAIYTDGSKLEKKVAAAAYFPERLGCSKATRLKDGTFVASAELEGIAFKLTEIKKLIKYHNSFIISSDSLSAYTLFKMKISKLKISGACTISSENFHPMFTSPLSGFLPT</sequence>
<dbReference type="SUPFAM" id="SSF53098">
    <property type="entry name" value="Ribonuclease H-like"/>
    <property type="match status" value="1"/>
</dbReference>